<dbReference type="Proteomes" id="UP001347796">
    <property type="component" value="Unassembled WGS sequence"/>
</dbReference>
<evidence type="ECO:0000256" key="1">
    <source>
        <dbReference type="SAM" id="SignalP"/>
    </source>
</evidence>
<feature type="domain" description="WAP" evidence="2">
    <location>
        <begin position="318"/>
        <end position="366"/>
    </location>
</feature>
<evidence type="ECO:0000259" key="2">
    <source>
        <dbReference type="PROSITE" id="PS51390"/>
    </source>
</evidence>
<sequence>MVVTWWQLMVGVAALVLVSVDCQEYQIGEDLTLKTQGSCPVVVDNKTTFCAIPITDSCRNDSDCDEDVKCCDNPCGKYCANATIPFITEKPGICPALLDARGVSCITSTTDECYQDADCPGDDKCCVNPCGKYCAPPSKHFSASKPGICPTPFDPHTVFCARNSKDWCSYDVECSGNLKCCSNPCGKYCATPHPPAVGLHIPVSTASTSPGACPTAPDPLQIVCSTPITDSCQHDNECREGLKCCSNPCGKYCAFSVRPEHLSIARNEFCPVPPDPRTTLCSLPIIDSCATDEDCDEDGECCDNPCGKYCAGTIEEIPYDKPGFCPLIITFGACSTTNNQCKSDIDCRGRSKCCRSKCGTVCRFPKNGWHFDFHSLI</sequence>
<feature type="signal peptide" evidence="1">
    <location>
        <begin position="1"/>
        <end position="22"/>
    </location>
</feature>
<evidence type="ECO:0000313" key="3">
    <source>
        <dbReference type="EMBL" id="KAK6184841.1"/>
    </source>
</evidence>
<dbReference type="SMART" id="SM00217">
    <property type="entry name" value="WAP"/>
    <property type="match status" value="5"/>
</dbReference>
<dbReference type="PRINTS" id="PR00003">
    <property type="entry name" value="4DISULPHCORE"/>
</dbReference>
<dbReference type="GO" id="GO:0004867">
    <property type="term" value="F:serine-type endopeptidase inhibitor activity"/>
    <property type="evidence" value="ECO:0007669"/>
    <property type="project" value="TreeGrafter"/>
</dbReference>
<gene>
    <name evidence="3" type="ORF">SNE40_007212</name>
</gene>
<dbReference type="InterPro" id="IPR050514">
    <property type="entry name" value="WAP_four-disulfide_core"/>
</dbReference>
<accession>A0AAN8Q212</accession>
<reference evidence="3 4" key="1">
    <citation type="submission" date="2024-01" db="EMBL/GenBank/DDBJ databases">
        <title>The genome of the rayed Mediterranean limpet Patella caerulea (Linnaeus, 1758).</title>
        <authorList>
            <person name="Anh-Thu Weber A."/>
            <person name="Halstead-Nussloch G."/>
        </authorList>
    </citation>
    <scope>NUCLEOTIDE SEQUENCE [LARGE SCALE GENOMIC DNA]</scope>
    <source>
        <strain evidence="3">AATW-2023a</strain>
        <tissue evidence="3">Whole specimen</tissue>
    </source>
</reference>
<dbReference type="SUPFAM" id="SSF57256">
    <property type="entry name" value="Elafin-like"/>
    <property type="match status" value="5"/>
</dbReference>
<dbReference type="InterPro" id="IPR008197">
    <property type="entry name" value="WAP_dom"/>
</dbReference>
<dbReference type="InterPro" id="IPR036645">
    <property type="entry name" value="Elafin-like_sf"/>
</dbReference>
<comment type="caution">
    <text evidence="3">The sequence shown here is derived from an EMBL/GenBank/DDBJ whole genome shotgun (WGS) entry which is preliminary data.</text>
</comment>
<dbReference type="AlphaFoldDB" id="A0AAN8Q212"/>
<feature type="domain" description="WAP" evidence="2">
    <location>
        <begin position="263"/>
        <end position="314"/>
    </location>
</feature>
<feature type="domain" description="WAP" evidence="2">
    <location>
        <begin position="32"/>
        <end position="83"/>
    </location>
</feature>
<dbReference type="GO" id="GO:0005615">
    <property type="term" value="C:extracellular space"/>
    <property type="evidence" value="ECO:0007669"/>
    <property type="project" value="TreeGrafter"/>
</dbReference>
<keyword evidence="1" id="KW-0732">Signal</keyword>
<protein>
    <recommendedName>
        <fullName evidence="2">WAP domain-containing protein</fullName>
    </recommendedName>
</protein>
<feature type="chain" id="PRO_5042883247" description="WAP domain-containing protein" evidence="1">
    <location>
        <begin position="23"/>
        <end position="377"/>
    </location>
</feature>
<dbReference type="PANTHER" id="PTHR19441:SF95">
    <property type="entry name" value="PERLWAPIN ISOFORM X1"/>
    <property type="match status" value="1"/>
</dbReference>
<name>A0AAN8Q212_PATCE</name>
<feature type="domain" description="WAP" evidence="2">
    <location>
        <begin position="206"/>
        <end position="257"/>
    </location>
</feature>
<keyword evidence="4" id="KW-1185">Reference proteome</keyword>
<dbReference type="Gene3D" id="4.10.75.10">
    <property type="entry name" value="Elafin-like"/>
    <property type="match status" value="5"/>
</dbReference>
<organism evidence="3 4">
    <name type="scientific">Patella caerulea</name>
    <name type="common">Rayed Mediterranean limpet</name>
    <dbReference type="NCBI Taxonomy" id="87958"/>
    <lineage>
        <taxon>Eukaryota</taxon>
        <taxon>Metazoa</taxon>
        <taxon>Spiralia</taxon>
        <taxon>Lophotrochozoa</taxon>
        <taxon>Mollusca</taxon>
        <taxon>Gastropoda</taxon>
        <taxon>Patellogastropoda</taxon>
        <taxon>Patelloidea</taxon>
        <taxon>Patellidae</taxon>
        <taxon>Patella</taxon>
    </lineage>
</organism>
<dbReference type="PROSITE" id="PS51390">
    <property type="entry name" value="WAP"/>
    <property type="match status" value="6"/>
</dbReference>
<dbReference type="EMBL" id="JAZGQO010000006">
    <property type="protein sequence ID" value="KAK6184841.1"/>
    <property type="molecule type" value="Genomic_DNA"/>
</dbReference>
<dbReference type="Pfam" id="PF00095">
    <property type="entry name" value="WAP"/>
    <property type="match status" value="6"/>
</dbReference>
<dbReference type="PANTHER" id="PTHR19441">
    <property type="entry name" value="WHEY ACDIC PROTEIN WAP"/>
    <property type="match status" value="1"/>
</dbReference>
<feature type="domain" description="WAP" evidence="2">
    <location>
        <begin position="87"/>
        <end position="138"/>
    </location>
</feature>
<feature type="domain" description="WAP" evidence="2">
    <location>
        <begin position="142"/>
        <end position="193"/>
    </location>
</feature>
<evidence type="ECO:0000313" key="4">
    <source>
        <dbReference type="Proteomes" id="UP001347796"/>
    </source>
</evidence>
<proteinExistence type="predicted"/>